<feature type="compositionally biased region" description="Basic and acidic residues" evidence="1">
    <location>
        <begin position="74"/>
        <end position="87"/>
    </location>
</feature>
<feature type="compositionally biased region" description="Basic and acidic residues" evidence="1">
    <location>
        <begin position="22"/>
        <end position="34"/>
    </location>
</feature>
<dbReference type="EMBL" id="SRLO01000145">
    <property type="protein sequence ID" value="TNN71780.1"/>
    <property type="molecule type" value="Genomic_DNA"/>
</dbReference>
<name>A0A4Z2I1S4_9TELE</name>
<dbReference type="Proteomes" id="UP000314294">
    <property type="component" value="Unassembled WGS sequence"/>
</dbReference>
<accession>A0A4Z2I1S4</accession>
<evidence type="ECO:0000256" key="1">
    <source>
        <dbReference type="SAM" id="MobiDB-lite"/>
    </source>
</evidence>
<keyword evidence="3" id="KW-1185">Reference proteome</keyword>
<evidence type="ECO:0000313" key="2">
    <source>
        <dbReference type="EMBL" id="TNN71780.1"/>
    </source>
</evidence>
<dbReference type="AlphaFoldDB" id="A0A4Z2I1S4"/>
<feature type="compositionally biased region" description="Basic and acidic residues" evidence="1">
    <location>
        <begin position="123"/>
        <end position="135"/>
    </location>
</feature>
<feature type="compositionally biased region" description="Basic and acidic residues" evidence="1">
    <location>
        <begin position="149"/>
        <end position="161"/>
    </location>
</feature>
<feature type="region of interest" description="Disordered" evidence="1">
    <location>
        <begin position="67"/>
        <end position="92"/>
    </location>
</feature>
<sequence length="261" mass="29595">MIRGDEPRLALLEGGVTAGGVQRRETEGFDRPPEEPTVTAGEVCQDKQQSAAWSMQKKDDEFHIPAHTRTMKAKNRDQSLSDSRELDGSYDQLTGGSIVTERSAVYDPLCWAANGHSIPMRGVSEREREEPERSWLIDSQHPTGGGNSGEKERVGRTREGGKRRACFPRHKHHHHYHHHLHHSCTKMSQCRKRCKRQLTRVARYFYHFLMGTLTQGRLVVRGTKSLMVPSWDRAACSIQPSRHEDASPRTGTTLRGYAADF</sequence>
<proteinExistence type="predicted"/>
<feature type="region of interest" description="Disordered" evidence="1">
    <location>
        <begin position="1"/>
        <end position="43"/>
    </location>
</feature>
<dbReference type="OrthoDB" id="9950399at2759"/>
<gene>
    <name evidence="2" type="ORF">EYF80_017951</name>
</gene>
<evidence type="ECO:0000313" key="3">
    <source>
        <dbReference type="Proteomes" id="UP000314294"/>
    </source>
</evidence>
<comment type="caution">
    <text evidence="2">The sequence shown here is derived from an EMBL/GenBank/DDBJ whole genome shotgun (WGS) entry which is preliminary data.</text>
</comment>
<reference evidence="2 3" key="1">
    <citation type="submission" date="2019-03" db="EMBL/GenBank/DDBJ databases">
        <title>First draft genome of Liparis tanakae, snailfish: a comprehensive survey of snailfish specific genes.</title>
        <authorList>
            <person name="Kim W."/>
            <person name="Song I."/>
            <person name="Jeong J.-H."/>
            <person name="Kim D."/>
            <person name="Kim S."/>
            <person name="Ryu S."/>
            <person name="Song J.Y."/>
            <person name="Lee S.K."/>
        </authorList>
    </citation>
    <scope>NUCLEOTIDE SEQUENCE [LARGE SCALE GENOMIC DNA]</scope>
    <source>
        <tissue evidence="2">Muscle</tissue>
    </source>
</reference>
<protein>
    <submittedName>
        <fullName evidence="2">Uncharacterized protein</fullName>
    </submittedName>
</protein>
<feature type="region of interest" description="Disordered" evidence="1">
    <location>
        <begin position="122"/>
        <end position="161"/>
    </location>
</feature>
<organism evidence="2 3">
    <name type="scientific">Liparis tanakae</name>
    <name type="common">Tanaka's snailfish</name>
    <dbReference type="NCBI Taxonomy" id="230148"/>
    <lineage>
        <taxon>Eukaryota</taxon>
        <taxon>Metazoa</taxon>
        <taxon>Chordata</taxon>
        <taxon>Craniata</taxon>
        <taxon>Vertebrata</taxon>
        <taxon>Euteleostomi</taxon>
        <taxon>Actinopterygii</taxon>
        <taxon>Neopterygii</taxon>
        <taxon>Teleostei</taxon>
        <taxon>Neoteleostei</taxon>
        <taxon>Acanthomorphata</taxon>
        <taxon>Eupercaria</taxon>
        <taxon>Perciformes</taxon>
        <taxon>Cottioidei</taxon>
        <taxon>Cottales</taxon>
        <taxon>Liparidae</taxon>
        <taxon>Liparis</taxon>
    </lineage>
</organism>